<sequence>MSHRVYIRPEAEQDIEDAAAWYTQQRPGLGQAFLDEVVKSFEQIAEEPRLYPIVHRDTRRALINRFPFGVFYRIEPDFIVIVAVMHGSRDPQRWKQRT</sequence>
<reference evidence="3" key="1">
    <citation type="journal article" date="2015" name="Nature">
        <title>Complex archaea that bridge the gap between prokaryotes and eukaryotes.</title>
        <authorList>
            <person name="Spang A."/>
            <person name="Saw J.H."/>
            <person name="Jorgensen S.L."/>
            <person name="Zaremba-Niedzwiedzka K."/>
            <person name="Martijn J."/>
            <person name="Lind A.E."/>
            <person name="van Eijk R."/>
            <person name="Schleper C."/>
            <person name="Guy L."/>
            <person name="Ettema T.J."/>
        </authorList>
    </citation>
    <scope>NUCLEOTIDE SEQUENCE</scope>
</reference>
<dbReference type="InterPro" id="IPR007712">
    <property type="entry name" value="RelE/ParE_toxin"/>
</dbReference>
<name>A0A0F9YAW0_9ZZZZ</name>
<comment type="similarity">
    <text evidence="1">Belongs to the RelE toxin family.</text>
</comment>
<gene>
    <name evidence="3" type="ORF">LCGC14_0036030</name>
</gene>
<accession>A0A0F9YAW0</accession>
<dbReference type="Pfam" id="PF05016">
    <property type="entry name" value="ParE_toxin"/>
    <property type="match status" value="1"/>
</dbReference>
<dbReference type="PANTHER" id="PTHR33755:SF8">
    <property type="entry name" value="TOXIN PARE2"/>
    <property type="match status" value="1"/>
</dbReference>
<evidence type="ECO:0000313" key="3">
    <source>
        <dbReference type="EMBL" id="KKO09262.1"/>
    </source>
</evidence>
<evidence type="ECO:0000256" key="2">
    <source>
        <dbReference type="ARBA" id="ARBA00022649"/>
    </source>
</evidence>
<dbReference type="InterPro" id="IPR051803">
    <property type="entry name" value="TA_system_RelE-like_toxin"/>
</dbReference>
<dbReference type="AlphaFoldDB" id="A0A0F9YAW0"/>
<organism evidence="3">
    <name type="scientific">marine sediment metagenome</name>
    <dbReference type="NCBI Taxonomy" id="412755"/>
    <lineage>
        <taxon>unclassified sequences</taxon>
        <taxon>metagenomes</taxon>
        <taxon>ecological metagenomes</taxon>
    </lineage>
</organism>
<proteinExistence type="inferred from homology"/>
<comment type="caution">
    <text evidence="3">The sequence shown here is derived from an EMBL/GenBank/DDBJ whole genome shotgun (WGS) entry which is preliminary data.</text>
</comment>
<protein>
    <recommendedName>
        <fullName evidence="4">Plasmid stabilization system protein</fullName>
    </recommendedName>
</protein>
<keyword evidence="2" id="KW-1277">Toxin-antitoxin system</keyword>
<dbReference type="PANTHER" id="PTHR33755">
    <property type="entry name" value="TOXIN PARE1-RELATED"/>
    <property type="match status" value="1"/>
</dbReference>
<evidence type="ECO:0000256" key="1">
    <source>
        <dbReference type="ARBA" id="ARBA00006226"/>
    </source>
</evidence>
<dbReference type="EMBL" id="LAZR01000007">
    <property type="protein sequence ID" value="KKO09262.1"/>
    <property type="molecule type" value="Genomic_DNA"/>
</dbReference>
<dbReference type="Gene3D" id="3.30.2310.20">
    <property type="entry name" value="RelE-like"/>
    <property type="match status" value="1"/>
</dbReference>
<evidence type="ECO:0008006" key="4">
    <source>
        <dbReference type="Google" id="ProtNLM"/>
    </source>
</evidence>
<dbReference type="InterPro" id="IPR035093">
    <property type="entry name" value="RelE/ParE_toxin_dom_sf"/>
</dbReference>